<feature type="transmembrane region" description="Helical" evidence="6">
    <location>
        <begin position="189"/>
        <end position="208"/>
    </location>
</feature>
<keyword evidence="5 6" id="KW-0472">Membrane</keyword>
<feature type="transmembrane region" description="Helical" evidence="6">
    <location>
        <begin position="253"/>
        <end position="274"/>
    </location>
</feature>
<dbReference type="PANTHER" id="PTHR32322">
    <property type="entry name" value="INNER MEMBRANE TRANSPORTER"/>
    <property type="match status" value="1"/>
</dbReference>
<dbReference type="InterPro" id="IPR000620">
    <property type="entry name" value="EamA_dom"/>
</dbReference>
<feature type="transmembrane region" description="Helical" evidence="6">
    <location>
        <begin position="12"/>
        <end position="32"/>
    </location>
</feature>
<protein>
    <submittedName>
        <fullName evidence="8">EamA family transporter</fullName>
    </submittedName>
</protein>
<keyword evidence="9" id="KW-1185">Reference proteome</keyword>
<feature type="transmembrane region" description="Helical" evidence="6">
    <location>
        <begin position="280"/>
        <end position="299"/>
    </location>
</feature>
<dbReference type="OrthoDB" id="9812547at2"/>
<feature type="transmembrane region" description="Helical" evidence="6">
    <location>
        <begin position="228"/>
        <end position="246"/>
    </location>
</feature>
<feature type="transmembrane region" description="Helical" evidence="6">
    <location>
        <begin position="38"/>
        <end position="57"/>
    </location>
</feature>
<dbReference type="PANTHER" id="PTHR32322:SF2">
    <property type="entry name" value="EAMA DOMAIN-CONTAINING PROTEIN"/>
    <property type="match status" value="1"/>
</dbReference>
<reference evidence="8 9" key="1">
    <citation type="submission" date="2019-05" db="EMBL/GenBank/DDBJ databases">
        <authorList>
            <person name="Qu J.-H."/>
        </authorList>
    </citation>
    <scope>NUCLEOTIDE SEQUENCE [LARGE SCALE GENOMIC DNA]</scope>
    <source>
        <strain evidence="8 9">NS28</strain>
    </source>
</reference>
<comment type="similarity">
    <text evidence="2">Belongs to the EamA transporter family.</text>
</comment>
<evidence type="ECO:0000256" key="3">
    <source>
        <dbReference type="ARBA" id="ARBA00022692"/>
    </source>
</evidence>
<evidence type="ECO:0000259" key="7">
    <source>
        <dbReference type="Pfam" id="PF00892"/>
    </source>
</evidence>
<organism evidence="8 9">
    <name type="scientific">Dyadobacter flavalbus</name>
    <dbReference type="NCBI Taxonomy" id="2579942"/>
    <lineage>
        <taxon>Bacteria</taxon>
        <taxon>Pseudomonadati</taxon>
        <taxon>Bacteroidota</taxon>
        <taxon>Cytophagia</taxon>
        <taxon>Cytophagales</taxon>
        <taxon>Spirosomataceae</taxon>
        <taxon>Dyadobacter</taxon>
    </lineage>
</organism>
<name>A0A5M8QN85_9BACT</name>
<evidence type="ECO:0000256" key="5">
    <source>
        <dbReference type="ARBA" id="ARBA00023136"/>
    </source>
</evidence>
<dbReference type="EMBL" id="VBSN01000066">
    <property type="protein sequence ID" value="KAA6436681.1"/>
    <property type="molecule type" value="Genomic_DNA"/>
</dbReference>
<dbReference type="Proteomes" id="UP000323994">
    <property type="component" value="Unassembled WGS sequence"/>
</dbReference>
<evidence type="ECO:0000256" key="4">
    <source>
        <dbReference type="ARBA" id="ARBA00022989"/>
    </source>
</evidence>
<dbReference type="InterPro" id="IPR050638">
    <property type="entry name" value="AA-Vitamin_Transporters"/>
</dbReference>
<gene>
    <name evidence="8" type="ORF">FEM33_21305</name>
</gene>
<dbReference type="AlphaFoldDB" id="A0A5M8QN85"/>
<accession>A0A5M8QN85</accession>
<proteinExistence type="inferred from homology"/>
<keyword evidence="3 6" id="KW-0812">Transmembrane</keyword>
<evidence type="ECO:0000256" key="6">
    <source>
        <dbReference type="SAM" id="Phobius"/>
    </source>
</evidence>
<keyword evidence="4 6" id="KW-1133">Transmembrane helix</keyword>
<evidence type="ECO:0000313" key="9">
    <source>
        <dbReference type="Proteomes" id="UP000323994"/>
    </source>
</evidence>
<feature type="transmembrane region" description="Helical" evidence="6">
    <location>
        <begin position="157"/>
        <end position="177"/>
    </location>
</feature>
<dbReference type="RefSeq" id="WP_139014001.1">
    <property type="nucleotide sequence ID" value="NZ_VBSN01000066.1"/>
</dbReference>
<evidence type="ECO:0000313" key="8">
    <source>
        <dbReference type="EMBL" id="KAA6436681.1"/>
    </source>
</evidence>
<comment type="caution">
    <text evidence="8">The sequence shown here is derived from an EMBL/GenBank/DDBJ whole genome shotgun (WGS) entry which is preliminary data.</text>
</comment>
<feature type="transmembrane region" description="Helical" evidence="6">
    <location>
        <begin position="97"/>
        <end position="115"/>
    </location>
</feature>
<feature type="domain" description="EamA" evidence="7">
    <location>
        <begin position="158"/>
        <end position="296"/>
    </location>
</feature>
<feature type="transmembrane region" description="Helical" evidence="6">
    <location>
        <begin position="127"/>
        <end position="145"/>
    </location>
</feature>
<evidence type="ECO:0000256" key="2">
    <source>
        <dbReference type="ARBA" id="ARBA00007362"/>
    </source>
</evidence>
<evidence type="ECO:0000256" key="1">
    <source>
        <dbReference type="ARBA" id="ARBA00004141"/>
    </source>
</evidence>
<dbReference type="GO" id="GO:0016020">
    <property type="term" value="C:membrane"/>
    <property type="evidence" value="ECO:0007669"/>
    <property type="project" value="UniProtKB-SubCell"/>
</dbReference>
<dbReference type="Pfam" id="PF00892">
    <property type="entry name" value="EamA"/>
    <property type="match status" value="2"/>
</dbReference>
<feature type="domain" description="EamA" evidence="7">
    <location>
        <begin position="10"/>
        <end position="143"/>
    </location>
</feature>
<dbReference type="InterPro" id="IPR037185">
    <property type="entry name" value="EmrE-like"/>
</dbReference>
<comment type="subcellular location">
    <subcellularLocation>
        <location evidence="1">Membrane</location>
        <topology evidence="1">Multi-pass membrane protein</topology>
    </subcellularLocation>
</comment>
<sequence>MQSNSESQWKVILAFVAIYVIWGTTYIGIAFGLDGFPPFVFCAFRFFTAGLLLFLYSRYKNDRVPSRKIMFLSSVSGTIALVGGSGLVTWAEQYVGPGHAATIIAAEPFMFILFERKMWSYYLSQKTVIAGLLLGFAGLLLFSSASVPESGAREMQLAGNLVLILSAVLWVIGSLYGKKINTETYSNTMITSIQLMAAGIFSAFLALITGEWERFSFSGISAASWSGLVYMITMGSMVAFLAFTWLMTIRPPALVSTHTYVNPVVAVFTGWLLAGETFSSMQIIGLAVILLGVLLTKFPEYRNVRLFSK</sequence>
<dbReference type="SUPFAM" id="SSF103481">
    <property type="entry name" value="Multidrug resistance efflux transporter EmrE"/>
    <property type="match status" value="2"/>
</dbReference>
<feature type="transmembrane region" description="Helical" evidence="6">
    <location>
        <begin position="69"/>
        <end position="91"/>
    </location>
</feature>